<dbReference type="Proteomes" id="UP001500279">
    <property type="component" value="Unassembled WGS sequence"/>
</dbReference>
<accession>A0ABN1JTL1</accession>
<dbReference type="InterPro" id="IPR016181">
    <property type="entry name" value="Acyl_CoA_acyltransferase"/>
</dbReference>
<proteinExistence type="predicted"/>
<reference evidence="2 3" key="1">
    <citation type="journal article" date="2019" name="Int. J. Syst. Evol. Microbiol.">
        <title>The Global Catalogue of Microorganisms (GCM) 10K type strain sequencing project: providing services to taxonomists for standard genome sequencing and annotation.</title>
        <authorList>
            <consortium name="The Broad Institute Genomics Platform"/>
            <consortium name="The Broad Institute Genome Sequencing Center for Infectious Disease"/>
            <person name="Wu L."/>
            <person name="Ma J."/>
        </authorList>
    </citation>
    <scope>NUCLEOTIDE SEQUENCE [LARGE SCALE GENOMIC DNA]</scope>
    <source>
        <strain evidence="2 3">JCM 15503</strain>
    </source>
</reference>
<comment type="caution">
    <text evidence="2">The sequence shown here is derived from an EMBL/GenBank/DDBJ whole genome shotgun (WGS) entry which is preliminary data.</text>
</comment>
<dbReference type="InterPro" id="IPR000182">
    <property type="entry name" value="GNAT_dom"/>
</dbReference>
<protein>
    <recommendedName>
        <fullName evidence="1">N-acetyltransferase domain-containing protein</fullName>
    </recommendedName>
</protein>
<evidence type="ECO:0000313" key="3">
    <source>
        <dbReference type="Proteomes" id="UP001500279"/>
    </source>
</evidence>
<dbReference type="Pfam" id="PF00583">
    <property type="entry name" value="Acetyltransf_1"/>
    <property type="match status" value="1"/>
</dbReference>
<feature type="domain" description="N-acetyltransferase" evidence="1">
    <location>
        <begin position="125"/>
        <end position="281"/>
    </location>
</feature>
<dbReference type="PROSITE" id="PS51186">
    <property type="entry name" value="GNAT"/>
    <property type="match status" value="1"/>
</dbReference>
<dbReference type="RefSeq" id="WP_141285860.1">
    <property type="nucleotide sequence ID" value="NZ_BAAAEW010000006.1"/>
</dbReference>
<dbReference type="EMBL" id="BAAAEW010000006">
    <property type="protein sequence ID" value="GAA0746055.1"/>
    <property type="molecule type" value="Genomic_DNA"/>
</dbReference>
<gene>
    <name evidence="2" type="ORF">GCM10009107_13170</name>
</gene>
<name>A0ABN1JTL1_9BURK</name>
<keyword evidence="3" id="KW-1185">Reference proteome</keyword>
<dbReference type="Gene3D" id="3.40.630.30">
    <property type="match status" value="1"/>
</dbReference>
<organism evidence="2 3">
    <name type="scientific">Ideonella azotifigens</name>
    <dbReference type="NCBI Taxonomy" id="513160"/>
    <lineage>
        <taxon>Bacteria</taxon>
        <taxon>Pseudomonadati</taxon>
        <taxon>Pseudomonadota</taxon>
        <taxon>Betaproteobacteria</taxon>
        <taxon>Burkholderiales</taxon>
        <taxon>Sphaerotilaceae</taxon>
        <taxon>Ideonella</taxon>
    </lineage>
</organism>
<sequence>MKFQDLRAAWRTDFILHRFDAELIERDDCLVVRTPANPNFYWGNFLALPHTPADGDLAHWLGRFDDEVAAGRPEVRHVAFAFNSDAPPPDALPSWRAAGFERYDSEVLALHRGELQRPPAPRGEVLVRPVDWAQDLPALVALQCTDTDGHAPAGYRRFRERQMARYAAMQRSGIAEWFGVWCDGVLAADCGLLRDSEVGRFQHVETHPDWRRRGLCRSLVAAVCEWGFANWDLQRLLMKADPDDVAIGIYRSVGFQGFDRDWALQRRAPDDGGLAVLETEA</sequence>
<dbReference type="CDD" id="cd04301">
    <property type="entry name" value="NAT_SF"/>
    <property type="match status" value="1"/>
</dbReference>
<dbReference type="SUPFAM" id="SSF55729">
    <property type="entry name" value="Acyl-CoA N-acyltransferases (Nat)"/>
    <property type="match status" value="1"/>
</dbReference>
<evidence type="ECO:0000313" key="2">
    <source>
        <dbReference type="EMBL" id="GAA0746055.1"/>
    </source>
</evidence>
<evidence type="ECO:0000259" key="1">
    <source>
        <dbReference type="PROSITE" id="PS51186"/>
    </source>
</evidence>